<keyword evidence="1" id="KW-0472">Membrane</keyword>
<evidence type="ECO:0000313" key="2">
    <source>
        <dbReference type="EMBL" id="PFH02305.1"/>
    </source>
</evidence>
<evidence type="ECO:0008006" key="4">
    <source>
        <dbReference type="Google" id="ProtNLM"/>
    </source>
</evidence>
<proteinExistence type="predicted"/>
<evidence type="ECO:0000313" key="3">
    <source>
        <dbReference type="Proteomes" id="UP000223596"/>
    </source>
</evidence>
<gene>
    <name evidence="2" type="ORF">M972_111073</name>
</gene>
<dbReference type="AlphaFoldDB" id="A0AB36THJ1"/>
<dbReference type="Proteomes" id="UP000223596">
    <property type="component" value="Unassembled WGS sequence"/>
</dbReference>
<accession>A0AB36THJ1</accession>
<keyword evidence="1" id="KW-0812">Transmembrane</keyword>
<name>A0AB36THJ1_ACETH</name>
<comment type="caution">
    <text evidence="2">The sequence shown here is derived from an EMBL/GenBank/DDBJ whole genome shotgun (WGS) entry which is preliminary data.</text>
</comment>
<reference evidence="2 3" key="1">
    <citation type="submission" date="2017-09" db="EMBL/GenBank/DDBJ databases">
        <title>Evaluation of Pacific Biosciences Sequencing Technology to Finishing C. thermocellum Genome Sequences.</title>
        <authorList>
            <person name="Brown S."/>
        </authorList>
    </citation>
    <scope>NUCLEOTIDE SEQUENCE [LARGE SCALE GENOMIC DNA]</scope>
    <source>
        <strain evidence="2 3">AD2</strain>
    </source>
</reference>
<feature type="transmembrane region" description="Helical" evidence="1">
    <location>
        <begin position="20"/>
        <end position="47"/>
    </location>
</feature>
<sequence>MRTTRVERFKKLRRKKIKKFIIYTFILPTTFILLGYLFTTIIIIPIMTGNN</sequence>
<keyword evidence="1" id="KW-1133">Transmembrane helix</keyword>
<dbReference type="EMBL" id="PDBW01000001">
    <property type="protein sequence ID" value="PFH02305.1"/>
    <property type="molecule type" value="Genomic_DNA"/>
</dbReference>
<evidence type="ECO:0000256" key="1">
    <source>
        <dbReference type="SAM" id="Phobius"/>
    </source>
</evidence>
<protein>
    <recommendedName>
        <fullName evidence="4">Sugar ABC transporter permease</fullName>
    </recommendedName>
</protein>
<organism evidence="2 3">
    <name type="scientific">Acetivibrio thermocellus AD2</name>
    <dbReference type="NCBI Taxonomy" id="1138384"/>
    <lineage>
        <taxon>Bacteria</taxon>
        <taxon>Bacillati</taxon>
        <taxon>Bacillota</taxon>
        <taxon>Clostridia</taxon>
        <taxon>Eubacteriales</taxon>
        <taxon>Oscillospiraceae</taxon>
        <taxon>Acetivibrio</taxon>
    </lineage>
</organism>